<name>A0A3R7NDQ1_9TRYP</name>
<evidence type="ECO:0000313" key="4">
    <source>
        <dbReference type="Proteomes" id="UP000284403"/>
    </source>
</evidence>
<feature type="chain" id="PRO_5018590306" evidence="1">
    <location>
        <begin position="28"/>
        <end position="202"/>
    </location>
</feature>
<accession>A0A3R7NDQ1</accession>
<proteinExistence type="predicted"/>
<keyword evidence="1" id="KW-0732">Signal</keyword>
<dbReference type="OrthoDB" id="252062at2759"/>
<dbReference type="EMBL" id="MKKU01000842">
    <property type="protein sequence ID" value="RNF01152.1"/>
    <property type="molecule type" value="Genomic_DNA"/>
</dbReference>
<sequence>MPRHTYSAAVLLLFCVLLICCGSGASASDQRDVKDPFTGTTEITESQWKDSGEQSQTVSSLRVPSLVAVGEDVFAVAEAQCANGDSDAGCFVGIASKHLKQTAEGAMEISAAEASFFRTQFLKKGEKEAMDIMRPTTLVRGTDVYMLLGNYSRTAPTDEATGTNGWGLLLVKGTVTGEDGAKKLTWSNPMQWSLKPTQVLTP</sequence>
<dbReference type="Gene3D" id="2.120.10.10">
    <property type="match status" value="1"/>
</dbReference>
<dbReference type="GeneID" id="40322411"/>
<comment type="caution">
    <text evidence="3">The sequence shown here is derived from an EMBL/GenBank/DDBJ whole genome shotgun (WGS) entry which is preliminary data.</text>
</comment>
<evidence type="ECO:0000259" key="2">
    <source>
        <dbReference type="Pfam" id="PF13859"/>
    </source>
</evidence>
<organism evidence="3 4">
    <name type="scientific">Trypanosoma conorhini</name>
    <dbReference type="NCBI Taxonomy" id="83891"/>
    <lineage>
        <taxon>Eukaryota</taxon>
        <taxon>Discoba</taxon>
        <taxon>Euglenozoa</taxon>
        <taxon>Kinetoplastea</taxon>
        <taxon>Metakinetoplastina</taxon>
        <taxon>Trypanosomatida</taxon>
        <taxon>Trypanosomatidae</taxon>
        <taxon>Trypanosoma</taxon>
    </lineage>
</organism>
<reference evidence="3 4" key="1">
    <citation type="journal article" date="2018" name="BMC Genomics">
        <title>Genomic comparison of Trypanosoma conorhini and Trypanosoma rangeli to Trypanosoma cruzi strains of high and low virulence.</title>
        <authorList>
            <person name="Bradwell K.R."/>
            <person name="Koparde V.N."/>
            <person name="Matveyev A.V."/>
            <person name="Serrano M.G."/>
            <person name="Alves J.M."/>
            <person name="Parikh H."/>
            <person name="Huang B."/>
            <person name="Lee V."/>
            <person name="Espinosa-Alvarez O."/>
            <person name="Ortiz P.A."/>
            <person name="Costa-Martins A.G."/>
            <person name="Teixeira M.M."/>
            <person name="Buck G.A."/>
        </authorList>
    </citation>
    <scope>NUCLEOTIDE SEQUENCE [LARGE SCALE GENOMIC DNA]</scope>
    <source>
        <strain evidence="3 4">025E</strain>
    </source>
</reference>
<feature type="domain" description="Sialidase" evidence="2">
    <location>
        <begin position="63"/>
        <end position="193"/>
    </location>
</feature>
<gene>
    <name evidence="3" type="ORF">Tco025E_08800</name>
</gene>
<feature type="signal peptide" evidence="1">
    <location>
        <begin position="1"/>
        <end position="27"/>
    </location>
</feature>
<dbReference type="Proteomes" id="UP000284403">
    <property type="component" value="Unassembled WGS sequence"/>
</dbReference>
<dbReference type="Pfam" id="PF13859">
    <property type="entry name" value="BNR_3"/>
    <property type="match status" value="1"/>
</dbReference>
<dbReference type="RefSeq" id="XP_029224390.1">
    <property type="nucleotide sequence ID" value="XM_029375639.1"/>
</dbReference>
<protein>
    <submittedName>
        <fullName evidence="3">Trans-sialidase</fullName>
    </submittedName>
</protein>
<evidence type="ECO:0000313" key="3">
    <source>
        <dbReference type="EMBL" id="RNF01152.1"/>
    </source>
</evidence>
<dbReference type="InterPro" id="IPR036278">
    <property type="entry name" value="Sialidase_sf"/>
</dbReference>
<keyword evidence="4" id="KW-1185">Reference proteome</keyword>
<evidence type="ECO:0000256" key="1">
    <source>
        <dbReference type="SAM" id="SignalP"/>
    </source>
</evidence>
<dbReference type="InterPro" id="IPR011040">
    <property type="entry name" value="Sialidase"/>
</dbReference>
<dbReference type="SUPFAM" id="SSF50939">
    <property type="entry name" value="Sialidases"/>
    <property type="match status" value="1"/>
</dbReference>
<dbReference type="AlphaFoldDB" id="A0A3R7NDQ1"/>